<comment type="caution">
    <text evidence="2">The sequence shown here is derived from an EMBL/GenBank/DDBJ whole genome shotgun (WGS) entry which is preliminary data.</text>
</comment>
<keyword evidence="1" id="KW-0812">Transmembrane</keyword>
<dbReference type="RefSeq" id="WP_270040414.1">
    <property type="nucleotide sequence ID" value="NZ_JAPDOD010000009.1"/>
</dbReference>
<sequence length="63" mass="7075">MSRWHDVLRIATLVWAAVTLIHFTIWALACIISGGLQSPWWLWIGLPPGMVLGAAWWAGYRAS</sequence>
<dbReference type="EMBL" id="JAPDOD010000009">
    <property type="protein sequence ID" value="MDA0161221.1"/>
    <property type="molecule type" value="Genomic_DNA"/>
</dbReference>
<dbReference type="AlphaFoldDB" id="A0A9X3S2J2"/>
<feature type="transmembrane region" description="Helical" evidence="1">
    <location>
        <begin position="12"/>
        <end position="34"/>
    </location>
</feature>
<keyword evidence="1" id="KW-0472">Membrane</keyword>
<evidence type="ECO:0000313" key="2">
    <source>
        <dbReference type="EMBL" id="MDA0161221.1"/>
    </source>
</evidence>
<keyword evidence="3" id="KW-1185">Reference proteome</keyword>
<gene>
    <name evidence="2" type="ORF">OM076_13160</name>
</gene>
<dbReference type="PROSITE" id="PS51257">
    <property type="entry name" value="PROKAR_LIPOPROTEIN"/>
    <property type="match status" value="1"/>
</dbReference>
<dbReference type="Proteomes" id="UP001149140">
    <property type="component" value="Unassembled WGS sequence"/>
</dbReference>
<protein>
    <submittedName>
        <fullName evidence="2">Uncharacterized protein</fullName>
    </submittedName>
</protein>
<proteinExistence type="predicted"/>
<evidence type="ECO:0000256" key="1">
    <source>
        <dbReference type="SAM" id="Phobius"/>
    </source>
</evidence>
<feature type="transmembrane region" description="Helical" evidence="1">
    <location>
        <begin position="40"/>
        <end position="60"/>
    </location>
</feature>
<organism evidence="2 3">
    <name type="scientific">Solirubrobacter ginsenosidimutans</name>
    <dbReference type="NCBI Taxonomy" id="490573"/>
    <lineage>
        <taxon>Bacteria</taxon>
        <taxon>Bacillati</taxon>
        <taxon>Actinomycetota</taxon>
        <taxon>Thermoleophilia</taxon>
        <taxon>Solirubrobacterales</taxon>
        <taxon>Solirubrobacteraceae</taxon>
        <taxon>Solirubrobacter</taxon>
    </lineage>
</organism>
<reference evidence="2" key="1">
    <citation type="submission" date="2022-10" db="EMBL/GenBank/DDBJ databases">
        <title>The WGS of Solirubrobacter ginsenosidimutans DSM 21036.</title>
        <authorList>
            <person name="Jiang Z."/>
        </authorList>
    </citation>
    <scope>NUCLEOTIDE SEQUENCE</scope>
    <source>
        <strain evidence="2">DSM 21036</strain>
    </source>
</reference>
<keyword evidence="1" id="KW-1133">Transmembrane helix</keyword>
<accession>A0A9X3S2J2</accession>
<name>A0A9X3S2J2_9ACTN</name>
<evidence type="ECO:0000313" key="3">
    <source>
        <dbReference type="Proteomes" id="UP001149140"/>
    </source>
</evidence>